<feature type="transmembrane region" description="Helical" evidence="2">
    <location>
        <begin position="100"/>
        <end position="122"/>
    </location>
</feature>
<keyword evidence="2" id="KW-0812">Transmembrane</keyword>
<sequence length="342" mass="36088">MTWPTAETHAPPATAAGRGTRRGLPQWPGFKALMERPSWHRGRIVAGCAAAVALFIGGHAFIPNTPGQIGSLVETFLPWTGLLVLPLLVAAGVRRSWTALVATLLPVAVWLAMFGGTAFSAAGSGPYDVRVVTHNINAENPDPSGTAQSLLASKADIVALQEIPSGESGRYGTVLDDAYEYHVAEGTVALWSRYPIENVSAVDVGMGWTRAIRAEIRTPKGELAVYVAHLASVRFGPSGFGVASRDDTIRRLAAAVDRDDSDNIVLMGDLNGTVDDRGLEPLTDGLTDAQEAAGGGFGFTWPSSLPMAAIDHVMVRGVDTVSAKVLPKTSSDHRPVSADLKF</sequence>
<evidence type="ECO:0000313" key="5">
    <source>
        <dbReference type="Proteomes" id="UP001551482"/>
    </source>
</evidence>
<comment type="caution">
    <text evidence="4">The sequence shown here is derived from an EMBL/GenBank/DDBJ whole genome shotgun (WGS) entry which is preliminary data.</text>
</comment>
<dbReference type="EMBL" id="JBEZFP010000039">
    <property type="protein sequence ID" value="MEU8135240.1"/>
    <property type="molecule type" value="Genomic_DNA"/>
</dbReference>
<evidence type="ECO:0000259" key="3">
    <source>
        <dbReference type="Pfam" id="PF03372"/>
    </source>
</evidence>
<dbReference type="InterPro" id="IPR005135">
    <property type="entry name" value="Endo/exonuclease/phosphatase"/>
</dbReference>
<feature type="region of interest" description="Disordered" evidence="1">
    <location>
        <begin position="1"/>
        <end position="24"/>
    </location>
</feature>
<dbReference type="Gene3D" id="3.60.10.10">
    <property type="entry name" value="Endonuclease/exonuclease/phosphatase"/>
    <property type="match status" value="1"/>
</dbReference>
<evidence type="ECO:0000256" key="1">
    <source>
        <dbReference type="SAM" id="MobiDB-lite"/>
    </source>
</evidence>
<accession>A0ABV3DHK9</accession>
<feature type="compositionally biased region" description="Low complexity" evidence="1">
    <location>
        <begin position="1"/>
        <end position="16"/>
    </location>
</feature>
<feature type="transmembrane region" description="Helical" evidence="2">
    <location>
        <begin position="44"/>
        <end position="64"/>
    </location>
</feature>
<keyword evidence="4" id="KW-0255">Endonuclease</keyword>
<keyword evidence="4" id="KW-0540">Nuclease</keyword>
<keyword evidence="5" id="KW-1185">Reference proteome</keyword>
<keyword evidence="2" id="KW-1133">Transmembrane helix</keyword>
<evidence type="ECO:0000256" key="2">
    <source>
        <dbReference type="SAM" id="Phobius"/>
    </source>
</evidence>
<organism evidence="4 5">
    <name type="scientific">Streptodolium elevatio</name>
    <dbReference type="NCBI Taxonomy" id="3157996"/>
    <lineage>
        <taxon>Bacteria</taxon>
        <taxon>Bacillati</taxon>
        <taxon>Actinomycetota</taxon>
        <taxon>Actinomycetes</taxon>
        <taxon>Kitasatosporales</taxon>
        <taxon>Streptomycetaceae</taxon>
        <taxon>Streptodolium</taxon>
    </lineage>
</organism>
<proteinExistence type="predicted"/>
<reference evidence="4 5" key="1">
    <citation type="submission" date="2024-06" db="EMBL/GenBank/DDBJ databases">
        <title>The Natural Products Discovery Center: Release of the First 8490 Sequenced Strains for Exploring Actinobacteria Biosynthetic Diversity.</title>
        <authorList>
            <person name="Kalkreuter E."/>
            <person name="Kautsar S.A."/>
            <person name="Yang D."/>
            <person name="Bader C.D."/>
            <person name="Teijaro C.N."/>
            <person name="Fluegel L."/>
            <person name="Davis C.M."/>
            <person name="Simpson J.R."/>
            <person name="Lauterbach L."/>
            <person name="Steele A.D."/>
            <person name="Gui C."/>
            <person name="Meng S."/>
            <person name="Li G."/>
            <person name="Viehrig K."/>
            <person name="Ye F."/>
            <person name="Su P."/>
            <person name="Kiefer A.F."/>
            <person name="Nichols A."/>
            <person name="Cepeda A.J."/>
            <person name="Yan W."/>
            <person name="Fan B."/>
            <person name="Jiang Y."/>
            <person name="Adhikari A."/>
            <person name="Zheng C.-J."/>
            <person name="Schuster L."/>
            <person name="Cowan T.M."/>
            <person name="Smanski M.J."/>
            <person name="Chevrette M.G."/>
            <person name="De Carvalho L.P.S."/>
            <person name="Shen B."/>
        </authorList>
    </citation>
    <scope>NUCLEOTIDE SEQUENCE [LARGE SCALE GENOMIC DNA]</scope>
    <source>
        <strain evidence="4 5">NPDC048946</strain>
    </source>
</reference>
<name>A0ABV3DHK9_9ACTN</name>
<dbReference type="RefSeq" id="WP_358354785.1">
    <property type="nucleotide sequence ID" value="NZ_JBEZFP010000039.1"/>
</dbReference>
<keyword evidence="4" id="KW-0378">Hydrolase</keyword>
<evidence type="ECO:0000313" key="4">
    <source>
        <dbReference type="EMBL" id="MEU8135240.1"/>
    </source>
</evidence>
<feature type="domain" description="Endonuclease/exonuclease/phosphatase" evidence="3">
    <location>
        <begin position="132"/>
        <end position="333"/>
    </location>
</feature>
<protein>
    <submittedName>
        <fullName evidence="4">Endonuclease/exonuclease/phosphatase family protein</fullName>
    </submittedName>
</protein>
<dbReference type="InterPro" id="IPR036691">
    <property type="entry name" value="Endo/exonu/phosph_ase_sf"/>
</dbReference>
<dbReference type="Pfam" id="PF03372">
    <property type="entry name" value="Exo_endo_phos"/>
    <property type="match status" value="1"/>
</dbReference>
<keyword evidence="2" id="KW-0472">Membrane</keyword>
<dbReference type="GO" id="GO:0004519">
    <property type="term" value="F:endonuclease activity"/>
    <property type="evidence" value="ECO:0007669"/>
    <property type="project" value="UniProtKB-KW"/>
</dbReference>
<gene>
    <name evidence="4" type="ORF">AB0C36_17180</name>
</gene>
<dbReference type="SUPFAM" id="SSF56219">
    <property type="entry name" value="DNase I-like"/>
    <property type="match status" value="1"/>
</dbReference>
<dbReference type="Proteomes" id="UP001551482">
    <property type="component" value="Unassembled WGS sequence"/>
</dbReference>
<feature type="transmembrane region" description="Helical" evidence="2">
    <location>
        <begin position="76"/>
        <end position="93"/>
    </location>
</feature>